<organism evidence="1 2">
    <name type="scientific">Paenibacillus alvei</name>
    <name type="common">Bacillus alvei</name>
    <dbReference type="NCBI Taxonomy" id="44250"/>
    <lineage>
        <taxon>Bacteria</taxon>
        <taxon>Bacillati</taxon>
        <taxon>Bacillota</taxon>
        <taxon>Bacilli</taxon>
        <taxon>Bacillales</taxon>
        <taxon>Paenibacillaceae</taxon>
        <taxon>Paenibacillus</taxon>
    </lineage>
</organism>
<protein>
    <submittedName>
        <fullName evidence="1">Uncharacterized protein</fullName>
    </submittedName>
</protein>
<evidence type="ECO:0000313" key="1">
    <source>
        <dbReference type="EMBL" id="MCY9759161.1"/>
    </source>
</evidence>
<dbReference type="RefSeq" id="WP_268594680.1">
    <property type="nucleotide sequence ID" value="NZ_JAMDLX010000105.1"/>
</dbReference>
<name>A0ABT4GR40_PAEAL</name>
<evidence type="ECO:0000313" key="2">
    <source>
        <dbReference type="Proteomes" id="UP001527181"/>
    </source>
</evidence>
<proteinExistence type="predicted"/>
<dbReference type="EMBL" id="JAMDNP010000002">
    <property type="protein sequence ID" value="MCY9759161.1"/>
    <property type="molecule type" value="Genomic_DNA"/>
</dbReference>
<dbReference type="Proteomes" id="UP001527181">
    <property type="component" value="Unassembled WGS sequence"/>
</dbReference>
<reference evidence="1 2" key="1">
    <citation type="submission" date="2022-05" db="EMBL/GenBank/DDBJ databases">
        <title>Genome Sequencing of Bee-Associated Microbes.</title>
        <authorList>
            <person name="Dunlap C."/>
        </authorList>
    </citation>
    <scope>NUCLEOTIDE SEQUENCE [LARGE SCALE GENOMIC DNA]</scope>
    <source>
        <strain evidence="1 2">NRRL B-04010</strain>
    </source>
</reference>
<gene>
    <name evidence="1" type="ORF">M5X12_01100</name>
</gene>
<comment type="caution">
    <text evidence="1">The sequence shown here is derived from an EMBL/GenBank/DDBJ whole genome shotgun (WGS) entry which is preliminary data.</text>
</comment>
<keyword evidence="2" id="KW-1185">Reference proteome</keyword>
<accession>A0ABT4GR40</accession>
<sequence length="76" mass="8896">MPTPETRWYCDKCHQPYETEGQATECENSHYDVVKVVGVSYSHRKKCPQRIQLQIMVGDDIKEVFYDVVEDGWGKN</sequence>